<dbReference type="EMBL" id="ACDS02000046">
    <property type="protein sequence ID" value="KMV75983.1"/>
    <property type="molecule type" value="Genomic_DNA"/>
</dbReference>
<evidence type="ECO:0000313" key="2">
    <source>
        <dbReference type="EMBL" id="KMV75983.1"/>
    </source>
</evidence>
<gene>
    <name evidence="2" type="ORF">PSAG_04645</name>
</gene>
<keyword evidence="1" id="KW-1133">Transmembrane helix</keyword>
<feature type="transmembrane region" description="Helical" evidence="1">
    <location>
        <begin position="31"/>
        <end position="49"/>
    </location>
</feature>
<comment type="caution">
    <text evidence="2">The sequence shown here is derived from an EMBL/GenBank/DDBJ whole genome shotgun (WGS) entry which is preliminary data.</text>
</comment>
<dbReference type="Proteomes" id="UP000004650">
    <property type="component" value="Unassembled WGS sequence"/>
</dbReference>
<keyword evidence="1" id="KW-0812">Transmembrane</keyword>
<evidence type="ECO:0000313" key="3">
    <source>
        <dbReference type="Proteomes" id="UP000004650"/>
    </source>
</evidence>
<protein>
    <submittedName>
        <fullName evidence="2">Uncharacterized protein</fullName>
    </submittedName>
</protein>
<keyword evidence="1" id="KW-0472">Membrane</keyword>
<organism evidence="2 3">
    <name type="scientific">Fusobacterium animalis D11</name>
    <dbReference type="NCBI Taxonomy" id="556264"/>
    <lineage>
        <taxon>Bacteria</taxon>
        <taxon>Fusobacteriati</taxon>
        <taxon>Fusobacteriota</taxon>
        <taxon>Fusobacteriia</taxon>
        <taxon>Fusobacteriales</taxon>
        <taxon>Fusobacteriaceae</taxon>
        <taxon>Fusobacterium</taxon>
    </lineage>
</organism>
<name>A0A0K9CND1_9FUSO</name>
<accession>A0A0K9CND1</accession>
<dbReference type="AlphaFoldDB" id="A0A0K9CND1"/>
<sequence length="50" mass="6146">MNENKKWGYIFDEKLNMYVPNLARQKKFAKVLLILFINIFYCCFNTDIFF</sequence>
<reference evidence="2 3" key="2">
    <citation type="submission" date="2013-10" db="EMBL/GenBank/DDBJ databases">
        <title>The Genome Sequence of Fusobacterium nucleatum subsp. animalis D11.</title>
        <authorList>
            <consortium name="The Broad Institute Genomics Platform"/>
            <person name="Earl A."/>
            <person name="Ward D."/>
            <person name="Feldgarden M."/>
            <person name="Gevers D."/>
            <person name="Kostic A."/>
            <person name="Garrett W."/>
            <person name="Young S.K."/>
            <person name="Zeng Q."/>
            <person name="Gargeya S."/>
            <person name="Fitzgerald M."/>
            <person name="Abouelleil A."/>
            <person name="Alvarado L."/>
            <person name="Berlin A.M."/>
            <person name="Chapman S.B."/>
            <person name="Gainer-Dewar J."/>
            <person name="Goldberg J."/>
            <person name="Gnerre S."/>
            <person name="Griggs A."/>
            <person name="Gujja S."/>
            <person name="Hansen M."/>
            <person name="Howarth C."/>
            <person name="Imamovic A."/>
            <person name="Ireland A."/>
            <person name="Larimer J."/>
            <person name="McCowan C."/>
            <person name="Murphy C."/>
            <person name="Pearson M."/>
            <person name="Poon T.W."/>
            <person name="Priest M."/>
            <person name="Roberts A."/>
            <person name="Saif S."/>
            <person name="Shea T."/>
            <person name="Sykes S."/>
            <person name="Wortman J."/>
            <person name="Nusbaum C."/>
            <person name="Birren B."/>
        </authorList>
    </citation>
    <scope>NUCLEOTIDE SEQUENCE [LARGE SCALE GENOMIC DNA]</scope>
    <source>
        <strain evidence="2 3">D11</strain>
    </source>
</reference>
<reference evidence="3" key="1">
    <citation type="submission" date="2009-02" db="EMBL/GenBank/DDBJ databases">
        <title>The Genome Sequence of Shigella sp. D9.</title>
        <authorList>
            <consortium name="The Broad Institute Genome Sequencing Platform"/>
            <person name="Ward D."/>
            <person name="Young S.K."/>
            <person name="Kodira C.D."/>
            <person name="Zeng Q."/>
            <person name="Koehrsen M."/>
            <person name="Alvarado L."/>
            <person name="Berlin A."/>
            <person name="Borenstein D."/>
            <person name="Chen Z."/>
            <person name="Engels R."/>
            <person name="Freedman E."/>
            <person name="Gellesch M."/>
            <person name="Goldberg J."/>
            <person name="Griggs A."/>
            <person name="Gujja S."/>
            <person name="Heiman D."/>
            <person name="Hepburn T."/>
            <person name="Howarth C."/>
            <person name="Jen D."/>
            <person name="Larson L."/>
            <person name="Lewis B."/>
            <person name="Mehta T."/>
            <person name="Park D."/>
            <person name="Pearson M."/>
            <person name="Roberts A."/>
            <person name="Saif S."/>
            <person name="Shea T."/>
            <person name="Shenoy N."/>
            <person name="Sisk P."/>
            <person name="Stolte C."/>
            <person name="Sykes S."/>
            <person name="Walk T."/>
            <person name="White J."/>
            <person name="Yandava C."/>
            <person name="Allen-Vercoe E."/>
            <person name="Strauss J."/>
            <person name="Sibley C."/>
            <person name="White A."/>
            <person name="Ambrose C."/>
            <person name="Lander E."/>
            <person name="Nusbaum C."/>
            <person name="Galagan J."/>
            <person name="Birren B."/>
        </authorList>
    </citation>
    <scope>NUCLEOTIDE SEQUENCE [LARGE SCALE GENOMIC DNA]</scope>
    <source>
        <strain evidence="3">D11</strain>
    </source>
</reference>
<proteinExistence type="predicted"/>
<evidence type="ECO:0000256" key="1">
    <source>
        <dbReference type="SAM" id="Phobius"/>
    </source>
</evidence>